<dbReference type="EMBL" id="LSEF01000099">
    <property type="protein sequence ID" value="OAF09230.1"/>
    <property type="molecule type" value="Genomic_DNA"/>
</dbReference>
<dbReference type="RefSeq" id="WP_063681353.1">
    <property type="nucleotide sequence ID" value="NZ_LSEF01000099.1"/>
</dbReference>
<proteinExistence type="predicted"/>
<evidence type="ECO:0000313" key="1">
    <source>
        <dbReference type="EMBL" id="OAF09230.1"/>
    </source>
</evidence>
<accession>A0A176YPJ4</accession>
<sequence length="196" mass="22085">MRAIDIPAVRLCLPECVFIGEVNYIDYDKESFEQYQMLNFIMHKRLSFAHERELRAIFWEMDGSPEAQPYKDKIGPSGLTIEVQLSSLIENVYVSPTAAAPWFAKLVEDLTAKCGFAFPICHSALATAPFTRPNSFSGVTHPRFKAHSGKSTSWAGTEKCISRISRQAWLPVFLPPALLTLSPIKSDTHFRSDMKD</sequence>
<reference evidence="1 2" key="1">
    <citation type="submission" date="2016-02" db="EMBL/GenBank/DDBJ databases">
        <title>Draft genome sequence of the strain BR 10247T Bradyrhizobium neotropicale isolated from nodules of Centrolobium paraense.</title>
        <authorList>
            <person name="Simoes-Araujo J.L."/>
            <person name="Barauna A.C."/>
            <person name="Silva K."/>
            <person name="Zilli J.E."/>
        </authorList>
    </citation>
    <scope>NUCLEOTIDE SEQUENCE [LARGE SCALE GENOMIC DNA]</scope>
    <source>
        <strain evidence="1 2">BR 10247</strain>
    </source>
</reference>
<evidence type="ECO:0000313" key="2">
    <source>
        <dbReference type="Proteomes" id="UP000077173"/>
    </source>
</evidence>
<comment type="caution">
    <text evidence="1">The sequence shown here is derived from an EMBL/GenBank/DDBJ whole genome shotgun (WGS) entry which is preliminary data.</text>
</comment>
<keyword evidence="2" id="KW-1185">Reference proteome</keyword>
<gene>
    <name evidence="1" type="ORF">AXW67_26910</name>
</gene>
<protein>
    <submittedName>
        <fullName evidence="1">Uncharacterized protein</fullName>
    </submittedName>
</protein>
<dbReference type="AlphaFoldDB" id="A0A176YPJ4"/>
<organism evidence="1 2">
    <name type="scientific">Bradyrhizobium neotropicale</name>
    <dbReference type="NCBI Taxonomy" id="1497615"/>
    <lineage>
        <taxon>Bacteria</taxon>
        <taxon>Pseudomonadati</taxon>
        <taxon>Pseudomonadota</taxon>
        <taxon>Alphaproteobacteria</taxon>
        <taxon>Hyphomicrobiales</taxon>
        <taxon>Nitrobacteraceae</taxon>
        <taxon>Bradyrhizobium</taxon>
    </lineage>
</organism>
<name>A0A176YPJ4_9BRAD</name>
<dbReference type="GeneID" id="32583627"/>
<dbReference type="Proteomes" id="UP000077173">
    <property type="component" value="Unassembled WGS sequence"/>
</dbReference>